<sequence>MSAPASFSPPPLALSSSPISAKRLIKLIQIYLLLRVRHSGCLMQVWTLDNKGSCNLALTQNYVVFTVFF</sequence>
<gene>
    <name evidence="1" type="ORF">F0562_032204</name>
</gene>
<evidence type="ECO:0000313" key="1">
    <source>
        <dbReference type="EMBL" id="KAA8534687.1"/>
    </source>
</evidence>
<keyword evidence="2" id="KW-1185">Reference proteome</keyword>
<protein>
    <submittedName>
        <fullName evidence="1">Uncharacterized protein</fullName>
    </submittedName>
</protein>
<accession>A0A5J5AYX1</accession>
<dbReference type="EMBL" id="CM018041">
    <property type="protein sequence ID" value="KAA8534687.1"/>
    <property type="molecule type" value="Genomic_DNA"/>
</dbReference>
<organism evidence="1 2">
    <name type="scientific">Nyssa sinensis</name>
    <dbReference type="NCBI Taxonomy" id="561372"/>
    <lineage>
        <taxon>Eukaryota</taxon>
        <taxon>Viridiplantae</taxon>
        <taxon>Streptophyta</taxon>
        <taxon>Embryophyta</taxon>
        <taxon>Tracheophyta</taxon>
        <taxon>Spermatophyta</taxon>
        <taxon>Magnoliopsida</taxon>
        <taxon>eudicotyledons</taxon>
        <taxon>Gunneridae</taxon>
        <taxon>Pentapetalae</taxon>
        <taxon>asterids</taxon>
        <taxon>Cornales</taxon>
        <taxon>Nyssaceae</taxon>
        <taxon>Nyssa</taxon>
    </lineage>
</organism>
<proteinExistence type="predicted"/>
<dbReference type="AlphaFoldDB" id="A0A5J5AYX1"/>
<name>A0A5J5AYX1_9ASTE</name>
<dbReference type="Proteomes" id="UP000325577">
    <property type="component" value="Linkage Group LG18"/>
</dbReference>
<reference evidence="1 2" key="1">
    <citation type="submission" date="2019-09" db="EMBL/GenBank/DDBJ databases">
        <title>A chromosome-level genome assembly of the Chinese tupelo Nyssa sinensis.</title>
        <authorList>
            <person name="Yang X."/>
            <person name="Kang M."/>
            <person name="Yang Y."/>
            <person name="Xiong H."/>
            <person name="Wang M."/>
            <person name="Zhang Z."/>
            <person name="Wang Z."/>
            <person name="Wu H."/>
            <person name="Ma T."/>
            <person name="Liu J."/>
            <person name="Xi Z."/>
        </authorList>
    </citation>
    <scope>NUCLEOTIDE SEQUENCE [LARGE SCALE GENOMIC DNA]</scope>
    <source>
        <strain evidence="1">J267</strain>
        <tissue evidence="1">Leaf</tissue>
    </source>
</reference>
<evidence type="ECO:0000313" key="2">
    <source>
        <dbReference type="Proteomes" id="UP000325577"/>
    </source>
</evidence>